<proteinExistence type="predicted"/>
<sequence>MNHLALFELKKEYIIHLKNILNPIIFNKLNDIYRLSEKTKNQNMVLKKFQQELKSITEWNKKNIDEEEQNIISKTTKYPYLINLVKTIFLIYIEVLSLSTVPNEYYEDINFPTFIYNIYLECGRRFWDLPHLFYTKYQSLEIKRNQQDIIVIIDQCIENTIRKMLPMGLITSKLLGSSKSISNKLKIKSDDTKIIKKLLGVDIFDYNLVMENKNDHIKSNEIRVKENYPTYNQKLHSNKDLTVNHLNDNIQINEDPNNNEYPTYNKNLYTNKDPTVNNLNENLTYNPVTNKDPTVNNEYPTYNKNLYTNKDPTVNNLNENLTYNSVTNNKFLNENPVHSPFPNNKELNTVYNKSQEDSNKNLKENNVHLSPILDNKNLSNTNNYISPKSIINDRNTDENINQNQFNQDILKIIDNTNLSTNVSSSSTFVDKKKYSDLFNNNQNHSHNLKLNSTKKNELKKTLSTEKKNVTPKYIDVYSNSDTKSTATATIETNKRKDINDKANFFNNYLNYQ</sequence>
<evidence type="ECO:0000313" key="1">
    <source>
        <dbReference type="EMBL" id="QFG74533.1"/>
    </source>
</evidence>
<protein>
    <submittedName>
        <fullName evidence="1">Uncharacterized protein</fullName>
    </submittedName>
</protein>
<dbReference type="EMBL" id="MN448289">
    <property type="protein sequence ID" value="QFG74533.1"/>
    <property type="molecule type" value="Genomic_DNA"/>
</dbReference>
<organism evidence="1">
    <name type="scientific">Megaviridae environmental sample</name>
    <dbReference type="NCBI Taxonomy" id="1737588"/>
    <lineage>
        <taxon>Viruses</taxon>
        <taxon>Varidnaviria</taxon>
        <taxon>Bamfordvirae</taxon>
        <taxon>Nucleocytoviricota</taxon>
        <taxon>Megaviricetes</taxon>
        <taxon>Imitervirales</taxon>
        <taxon>Mimiviridae</taxon>
        <taxon>environmental samples</taxon>
    </lineage>
</organism>
<name>A0A5J6VKU3_9VIRU</name>
<accession>A0A5J6VKU3</accession>
<dbReference type="InterPro" id="IPR043913">
    <property type="entry name" value="DUF5764"/>
</dbReference>
<dbReference type="Pfam" id="PF19068">
    <property type="entry name" value="DUF5764"/>
    <property type="match status" value="1"/>
</dbReference>
<reference evidence="1" key="1">
    <citation type="journal article" date="2019" name="Philos. Trans. R. Soc. Lond., B, Biol. Sci.">
        <title>Targeted metagenomic recovery of four divergent viruses reveals shared and distinctive characteristics of giant viruses of marine eukaryotes.</title>
        <authorList>
            <person name="Needham D.M."/>
            <person name="Poirier C."/>
            <person name="Hehenberger E."/>
            <person name="Jimenez V."/>
            <person name="Swalwell J.E."/>
            <person name="Santoro A.E."/>
            <person name="Worden A.Z."/>
        </authorList>
    </citation>
    <scope>NUCLEOTIDE SEQUENCE</scope>
    <source>
        <strain evidence="1">MPacV-611</strain>
    </source>
</reference>